<evidence type="ECO:0000313" key="1">
    <source>
        <dbReference type="EMBL" id="GFY63896.1"/>
    </source>
</evidence>
<name>A0A8X6Y0Q3_9ARAC</name>
<accession>A0A8X6Y0Q3</accession>
<comment type="caution">
    <text evidence="1">The sequence shown here is derived from an EMBL/GenBank/DDBJ whole genome shotgun (WGS) entry which is preliminary data.</text>
</comment>
<protein>
    <submittedName>
        <fullName evidence="1">Uncharacterized protein</fullName>
    </submittedName>
</protein>
<dbReference type="OrthoDB" id="6415536at2759"/>
<reference evidence="1" key="1">
    <citation type="submission" date="2020-08" db="EMBL/GenBank/DDBJ databases">
        <title>Multicomponent nature underlies the extraordinary mechanical properties of spider dragline silk.</title>
        <authorList>
            <person name="Kono N."/>
            <person name="Nakamura H."/>
            <person name="Mori M."/>
            <person name="Yoshida Y."/>
            <person name="Ohtoshi R."/>
            <person name="Malay A.D."/>
            <person name="Moran D.A.P."/>
            <person name="Tomita M."/>
            <person name="Numata K."/>
            <person name="Arakawa K."/>
        </authorList>
    </citation>
    <scope>NUCLEOTIDE SEQUENCE</scope>
</reference>
<sequence>MTFLRKEVESEEMILARTGLGSTQRQIIKATAEEPSLATSAALINTNGEEIAEISSPEDWKHVPGRMNPTDVLSCGCSPRPLLESKWFRGPDRPLAYVSEDSEDLIPLTPAMFMMSNSCLDVTDLDLRDFAKFQKRVKFRARLLKDLRGRFREEYLGLLVQKAHKTTRALKVGEIVLIENPNNK</sequence>
<dbReference type="AlphaFoldDB" id="A0A8X6Y0Q3"/>
<organism evidence="1 2">
    <name type="scientific">Trichonephila inaurata madagascariensis</name>
    <dbReference type="NCBI Taxonomy" id="2747483"/>
    <lineage>
        <taxon>Eukaryota</taxon>
        <taxon>Metazoa</taxon>
        <taxon>Ecdysozoa</taxon>
        <taxon>Arthropoda</taxon>
        <taxon>Chelicerata</taxon>
        <taxon>Arachnida</taxon>
        <taxon>Araneae</taxon>
        <taxon>Araneomorphae</taxon>
        <taxon>Entelegynae</taxon>
        <taxon>Araneoidea</taxon>
        <taxon>Nephilidae</taxon>
        <taxon>Trichonephila</taxon>
        <taxon>Trichonephila inaurata</taxon>
    </lineage>
</organism>
<dbReference type="PANTHER" id="PTHR47331">
    <property type="entry name" value="PHD-TYPE DOMAIN-CONTAINING PROTEIN"/>
    <property type="match status" value="1"/>
</dbReference>
<dbReference type="EMBL" id="BMAV01014975">
    <property type="protein sequence ID" value="GFY63896.1"/>
    <property type="molecule type" value="Genomic_DNA"/>
</dbReference>
<evidence type="ECO:0000313" key="2">
    <source>
        <dbReference type="Proteomes" id="UP000886998"/>
    </source>
</evidence>
<keyword evidence="2" id="KW-1185">Reference proteome</keyword>
<proteinExistence type="predicted"/>
<gene>
    <name evidence="1" type="primary">AVEN_68834_1</name>
    <name evidence="1" type="ORF">TNIN_23061</name>
</gene>
<dbReference type="Proteomes" id="UP000886998">
    <property type="component" value="Unassembled WGS sequence"/>
</dbReference>
<dbReference type="PANTHER" id="PTHR47331:SF2">
    <property type="match status" value="1"/>
</dbReference>